<dbReference type="Pfam" id="PF04389">
    <property type="entry name" value="Peptidase_M28"/>
    <property type="match status" value="1"/>
</dbReference>
<dbReference type="RefSeq" id="WP_310023806.1">
    <property type="nucleotide sequence ID" value="NZ_JAVDVI010000001.1"/>
</dbReference>
<comment type="caution">
    <text evidence="2">The sequence shown here is derived from an EMBL/GenBank/DDBJ whole genome shotgun (WGS) entry which is preliminary data.</text>
</comment>
<proteinExistence type="predicted"/>
<feature type="domain" description="Peptidase M28" evidence="1">
    <location>
        <begin position="104"/>
        <end position="306"/>
    </location>
</feature>
<reference evidence="2 3" key="1">
    <citation type="submission" date="2023-07" db="EMBL/GenBank/DDBJ databases">
        <title>Sorghum-associated microbial communities from plants grown in Nebraska, USA.</title>
        <authorList>
            <person name="Schachtman D."/>
        </authorList>
    </citation>
    <scope>NUCLEOTIDE SEQUENCE [LARGE SCALE GENOMIC DNA]</scope>
    <source>
        <strain evidence="2 3">3773</strain>
    </source>
</reference>
<evidence type="ECO:0000313" key="2">
    <source>
        <dbReference type="EMBL" id="MDR6966303.1"/>
    </source>
</evidence>
<sequence>MKKIFYLIPLFIFGCKSATTTDKAVTSIEKVKAPYAFNYKVEESSVSATLKTLTSDAFEGREVGTPGIEKSAVFLEDFLKKNNVKPYFDSYRDVISNFKLPTANIVGYIEGNDPVLKNEFVIFGAHYDHIGISKDGGVNGDKINNGANDDASGVTAVAEIAKYFGNNKTNKRSILIVFFTAEELGLLGSEHLAEKLKKKNVDLYSMLNFEMIGVPMKADYTAYITGFSKSNMATKINDYSGKKLVGYLPMEFQYQLFMRSDNYPFFKEFNVPCQTVCTFDFENYAYYHHVDDEFELMDTKHMTSFIQDILPVAEQMVNAKTKEIVLK</sequence>
<evidence type="ECO:0000313" key="3">
    <source>
        <dbReference type="Proteomes" id="UP001255185"/>
    </source>
</evidence>
<dbReference type="Proteomes" id="UP001255185">
    <property type="component" value="Unassembled WGS sequence"/>
</dbReference>
<dbReference type="PANTHER" id="PTHR12147">
    <property type="entry name" value="METALLOPEPTIDASE M28 FAMILY MEMBER"/>
    <property type="match status" value="1"/>
</dbReference>
<dbReference type="Gene3D" id="3.40.630.10">
    <property type="entry name" value="Zn peptidases"/>
    <property type="match status" value="1"/>
</dbReference>
<dbReference type="InterPro" id="IPR045175">
    <property type="entry name" value="M28_fam"/>
</dbReference>
<dbReference type="PROSITE" id="PS51257">
    <property type="entry name" value="PROKAR_LIPOPROTEIN"/>
    <property type="match status" value="1"/>
</dbReference>
<evidence type="ECO:0000259" key="1">
    <source>
        <dbReference type="Pfam" id="PF04389"/>
    </source>
</evidence>
<dbReference type="PANTHER" id="PTHR12147:SF26">
    <property type="entry name" value="PEPTIDASE M28 DOMAIN-CONTAINING PROTEIN"/>
    <property type="match status" value="1"/>
</dbReference>
<dbReference type="EMBL" id="JAVDVI010000001">
    <property type="protein sequence ID" value="MDR6966303.1"/>
    <property type="molecule type" value="Genomic_DNA"/>
</dbReference>
<keyword evidence="3" id="KW-1185">Reference proteome</keyword>
<dbReference type="SUPFAM" id="SSF53187">
    <property type="entry name" value="Zn-dependent exopeptidases"/>
    <property type="match status" value="1"/>
</dbReference>
<name>A0ABU1TKB8_9FLAO</name>
<gene>
    <name evidence="2" type="ORF">J2X31_000296</name>
</gene>
<organism evidence="2 3">
    <name type="scientific">Flavobacterium arsenatis</name>
    <dbReference type="NCBI Taxonomy" id="1484332"/>
    <lineage>
        <taxon>Bacteria</taxon>
        <taxon>Pseudomonadati</taxon>
        <taxon>Bacteroidota</taxon>
        <taxon>Flavobacteriia</taxon>
        <taxon>Flavobacteriales</taxon>
        <taxon>Flavobacteriaceae</taxon>
        <taxon>Flavobacterium</taxon>
    </lineage>
</organism>
<protein>
    <submittedName>
        <fullName evidence="2">Zn-dependent M28 family amino/carboxypeptidase</fullName>
    </submittedName>
</protein>
<accession>A0ABU1TKB8</accession>
<dbReference type="InterPro" id="IPR007484">
    <property type="entry name" value="Peptidase_M28"/>
</dbReference>